<dbReference type="NCBIfam" id="TIGR00254">
    <property type="entry name" value="GGDEF"/>
    <property type="match status" value="1"/>
</dbReference>
<evidence type="ECO:0000259" key="2">
    <source>
        <dbReference type="PROSITE" id="PS50887"/>
    </source>
</evidence>
<dbReference type="SUPFAM" id="SSF55073">
    <property type="entry name" value="Nucleotide cyclase"/>
    <property type="match status" value="1"/>
</dbReference>
<dbReference type="InterPro" id="IPR052155">
    <property type="entry name" value="Biofilm_reg_signaling"/>
</dbReference>
<feature type="domain" description="GGDEF" evidence="2">
    <location>
        <begin position="313"/>
        <end position="445"/>
    </location>
</feature>
<dbReference type="AlphaFoldDB" id="A0A974XYZ5"/>
<dbReference type="Gene3D" id="3.30.70.270">
    <property type="match status" value="1"/>
</dbReference>
<dbReference type="SUPFAM" id="SSF55781">
    <property type="entry name" value="GAF domain-like"/>
    <property type="match status" value="1"/>
</dbReference>
<dbReference type="InterPro" id="IPR000160">
    <property type="entry name" value="GGDEF_dom"/>
</dbReference>
<dbReference type="RefSeq" id="WP_200612596.1">
    <property type="nucleotide sequence ID" value="NZ_CP071518.1"/>
</dbReference>
<dbReference type="PANTHER" id="PTHR44757:SF2">
    <property type="entry name" value="BIOFILM ARCHITECTURE MAINTENANCE PROTEIN MBAA"/>
    <property type="match status" value="1"/>
</dbReference>
<proteinExistence type="predicted"/>
<dbReference type="KEGG" id="lsf:I8J32_012345"/>
<accession>A0A974XYZ5</accession>
<dbReference type="Pfam" id="PF01590">
    <property type="entry name" value="GAF"/>
    <property type="match status" value="1"/>
</dbReference>
<dbReference type="InterPro" id="IPR029787">
    <property type="entry name" value="Nucleotide_cyclase"/>
</dbReference>
<dbReference type="PROSITE" id="PS50887">
    <property type="entry name" value="GGDEF"/>
    <property type="match status" value="1"/>
</dbReference>
<dbReference type="Gene3D" id="3.30.450.40">
    <property type="match status" value="1"/>
</dbReference>
<reference evidence="3 4" key="1">
    <citation type="submission" date="2021-03" db="EMBL/GenBank/DDBJ databases">
        <title>Lysobacter sp. nov. isolated from soil of gangwondo yeongwol, south Korea.</title>
        <authorList>
            <person name="Kim K.R."/>
            <person name="Kim K.H."/>
            <person name="Jeon C.O."/>
        </authorList>
    </citation>
    <scope>NUCLEOTIDE SEQUENCE [LARGE SCALE GENOMIC DNA]</scope>
    <source>
        <strain evidence="3 4">R19</strain>
    </source>
</reference>
<dbReference type="SMART" id="SM00065">
    <property type="entry name" value="GAF"/>
    <property type="match status" value="1"/>
</dbReference>
<name>A0A974XYZ5_9GAMM</name>
<dbReference type="InterPro" id="IPR003018">
    <property type="entry name" value="GAF"/>
</dbReference>
<comment type="cofactor">
    <cofactor evidence="1">
        <name>Mg(2+)</name>
        <dbReference type="ChEBI" id="CHEBI:18420"/>
    </cofactor>
</comment>
<protein>
    <submittedName>
        <fullName evidence="3">Diguanylate cyclase</fullName>
    </submittedName>
</protein>
<dbReference type="Proteomes" id="UP000639274">
    <property type="component" value="Chromosome"/>
</dbReference>
<dbReference type="InterPro" id="IPR043128">
    <property type="entry name" value="Rev_trsase/Diguanyl_cyclase"/>
</dbReference>
<sequence>MPAALLVYDDDMPVAANDRARQLLRLGSEASLAQLRHTLDPDHCLAAMLEAAGPEGAAMECRLHDGTRLRLRVQGVPVASRPGRRVVVLEDIGPREDSERQLQRRLLFERLLTEASAALIRSDDEALDLVVVNMLGSIGSFFGVDRAYVFLIDECAQTQSNTHEWVAAGISREAPNLQDVPLTTFPWLLQQLRADRVFRVEDVAALPPEAANERSEFEREGIQSLLVVPLWTGLRLDGFVGFDAVRHRVEWGEHYVIGLRLMTQMISNALEARAMSRRLHMLAFQDPLTGLPNRKRLEDDFTIASRVAGAAPERIVVAVVDVDNFKQINDTHGHAVGDRVLCEIGRRLQGVMRETDTVARIGGDEFVVVAHRLDAAGLSRLADRLLTACATPVEVDGLELRLGLSVGLVRASDGAEALDGLLRKADLAMYRAKAEGKNRWVESLADEVDF</sequence>
<gene>
    <name evidence="3" type="ORF">I8J32_012345</name>
</gene>
<dbReference type="EMBL" id="CP071518">
    <property type="protein sequence ID" value="QSX77540.1"/>
    <property type="molecule type" value="Genomic_DNA"/>
</dbReference>
<dbReference type="GO" id="GO:0003824">
    <property type="term" value="F:catalytic activity"/>
    <property type="evidence" value="ECO:0007669"/>
    <property type="project" value="UniProtKB-ARBA"/>
</dbReference>
<evidence type="ECO:0000256" key="1">
    <source>
        <dbReference type="ARBA" id="ARBA00001946"/>
    </source>
</evidence>
<dbReference type="InterPro" id="IPR029016">
    <property type="entry name" value="GAF-like_dom_sf"/>
</dbReference>
<organism evidence="3 4">
    <name type="scientific">Agrilutibacter solisilvae</name>
    <dbReference type="NCBI Taxonomy" id="2763317"/>
    <lineage>
        <taxon>Bacteria</taxon>
        <taxon>Pseudomonadati</taxon>
        <taxon>Pseudomonadota</taxon>
        <taxon>Gammaproteobacteria</taxon>
        <taxon>Lysobacterales</taxon>
        <taxon>Lysobacteraceae</taxon>
        <taxon>Agrilutibacter</taxon>
    </lineage>
</organism>
<dbReference type="FunFam" id="3.30.70.270:FF:000001">
    <property type="entry name" value="Diguanylate cyclase domain protein"/>
    <property type="match status" value="1"/>
</dbReference>
<dbReference type="PANTHER" id="PTHR44757">
    <property type="entry name" value="DIGUANYLATE CYCLASE DGCP"/>
    <property type="match status" value="1"/>
</dbReference>
<keyword evidence="4" id="KW-1185">Reference proteome</keyword>
<dbReference type="SMART" id="SM00267">
    <property type="entry name" value="GGDEF"/>
    <property type="match status" value="1"/>
</dbReference>
<dbReference type="CDD" id="cd01949">
    <property type="entry name" value="GGDEF"/>
    <property type="match status" value="1"/>
</dbReference>
<dbReference type="Pfam" id="PF00990">
    <property type="entry name" value="GGDEF"/>
    <property type="match status" value="1"/>
</dbReference>
<evidence type="ECO:0000313" key="3">
    <source>
        <dbReference type="EMBL" id="QSX77540.1"/>
    </source>
</evidence>
<evidence type="ECO:0000313" key="4">
    <source>
        <dbReference type="Proteomes" id="UP000639274"/>
    </source>
</evidence>